<dbReference type="CDD" id="cd08288">
    <property type="entry name" value="MDR_yhdh"/>
    <property type="match status" value="1"/>
</dbReference>
<dbReference type="Gene3D" id="3.40.50.720">
    <property type="entry name" value="NAD(P)-binding Rossmann-like Domain"/>
    <property type="match status" value="1"/>
</dbReference>
<dbReference type="KEGG" id="emo:DM558_13050"/>
<dbReference type="SUPFAM" id="SSF51735">
    <property type="entry name" value="NAD(P)-binding Rossmann-fold domains"/>
    <property type="match status" value="1"/>
</dbReference>
<evidence type="ECO:0000313" key="3">
    <source>
        <dbReference type="Proteomes" id="UP000273143"/>
    </source>
</evidence>
<dbReference type="InterPro" id="IPR020843">
    <property type="entry name" value="ER"/>
</dbReference>
<accession>A0A3Q9JKE2</accession>
<dbReference type="InterPro" id="IPR036291">
    <property type="entry name" value="NAD(P)-bd_dom_sf"/>
</dbReference>
<dbReference type="SUPFAM" id="SSF50129">
    <property type="entry name" value="GroES-like"/>
    <property type="match status" value="1"/>
</dbReference>
<dbReference type="SMART" id="SM00829">
    <property type="entry name" value="PKS_ER"/>
    <property type="match status" value="1"/>
</dbReference>
<dbReference type="Pfam" id="PF08240">
    <property type="entry name" value="ADH_N"/>
    <property type="match status" value="1"/>
</dbReference>
<dbReference type="RefSeq" id="WP_127164373.1">
    <property type="nucleotide sequence ID" value="NZ_CP029822.1"/>
</dbReference>
<proteinExistence type="predicted"/>
<keyword evidence="3" id="KW-1185">Reference proteome</keyword>
<sequence>MSFNAILLEKNETSGFTASIKVLSKETLLQQQGDTLIKVQYSSINYKDALALTNKGPVVRSWPMVPGIDGVGVVVKCDSGRYKTGDQVILNGWGCGENHWGCLGQYAYLQSGWLIPLPDKFTPQQAMAMGTAGYTAALCVQRIIEHGVKPEQGSVLVTGASGGVGSVAIALLTKLGYQVTAATSKTGEVNYLKQLGAVDFIDSQAFKGAGKPLQKECWSAAIDVLGSHALANVCAQINYGGIVAACGLAQGLDFPTTVAPFILRGVTLAGVDSVMASYDKRLIAWNLLAKYIDSGLLNQIAKTIPLSECMEVANQMIAGRIKGRFIVDVNVSSE</sequence>
<feature type="domain" description="Enoyl reductase (ER)" evidence="1">
    <location>
        <begin position="15"/>
        <end position="327"/>
    </location>
</feature>
<evidence type="ECO:0000313" key="2">
    <source>
        <dbReference type="EMBL" id="AZS51640.1"/>
    </source>
</evidence>
<organism evidence="2 3">
    <name type="scientific">Entomomonas moraniae</name>
    <dbReference type="NCBI Taxonomy" id="2213226"/>
    <lineage>
        <taxon>Bacteria</taxon>
        <taxon>Pseudomonadati</taxon>
        <taxon>Pseudomonadota</taxon>
        <taxon>Gammaproteobacteria</taxon>
        <taxon>Pseudomonadales</taxon>
        <taxon>Pseudomonadaceae</taxon>
        <taxon>Entomomonas</taxon>
    </lineage>
</organism>
<reference evidence="3" key="1">
    <citation type="submission" date="2018-06" db="EMBL/GenBank/DDBJ databases">
        <title>Complete genome of Pseudomonas insecticola strain QZS01.</title>
        <authorList>
            <person name="Wang J."/>
            <person name="Su Q."/>
        </authorList>
    </citation>
    <scope>NUCLEOTIDE SEQUENCE [LARGE SCALE GENOMIC DNA]</scope>
    <source>
        <strain evidence="3">QZS01</strain>
    </source>
</reference>
<name>A0A3Q9JKE2_9GAMM</name>
<dbReference type="AlphaFoldDB" id="A0A3Q9JKE2"/>
<dbReference type="InterPro" id="IPR014188">
    <property type="entry name" value="Acrylyl-CoA_reductase_AcuI"/>
</dbReference>
<dbReference type="NCBIfam" id="TIGR02823">
    <property type="entry name" value="oxido_YhdH"/>
    <property type="match status" value="1"/>
</dbReference>
<dbReference type="PANTHER" id="PTHR43677:SF1">
    <property type="entry name" value="ACRYLYL-COA REDUCTASE ACUI-RELATED"/>
    <property type="match status" value="1"/>
</dbReference>
<dbReference type="InterPro" id="IPR013154">
    <property type="entry name" value="ADH-like_N"/>
</dbReference>
<dbReference type="GO" id="GO:0043957">
    <property type="term" value="F:acryloyl-CoA reductase (NADPH) activity"/>
    <property type="evidence" value="ECO:0007669"/>
    <property type="project" value="TreeGrafter"/>
</dbReference>
<dbReference type="Gene3D" id="3.90.180.10">
    <property type="entry name" value="Medium-chain alcohol dehydrogenases, catalytic domain"/>
    <property type="match status" value="1"/>
</dbReference>
<dbReference type="InterPro" id="IPR013149">
    <property type="entry name" value="ADH-like_C"/>
</dbReference>
<dbReference type="PANTHER" id="PTHR43677">
    <property type="entry name" value="SHORT-CHAIN DEHYDROGENASE/REDUCTASE"/>
    <property type="match status" value="1"/>
</dbReference>
<dbReference type="EMBL" id="CP029822">
    <property type="protein sequence ID" value="AZS51640.1"/>
    <property type="molecule type" value="Genomic_DNA"/>
</dbReference>
<evidence type="ECO:0000259" key="1">
    <source>
        <dbReference type="SMART" id="SM00829"/>
    </source>
</evidence>
<protein>
    <submittedName>
        <fullName evidence="2">Oxidoreductase</fullName>
    </submittedName>
</protein>
<gene>
    <name evidence="2" type="ORF">DM558_13050</name>
</gene>
<dbReference type="InterPro" id="IPR051397">
    <property type="entry name" value="Zn-ADH-like_protein"/>
</dbReference>
<dbReference type="Proteomes" id="UP000273143">
    <property type="component" value="Chromosome"/>
</dbReference>
<dbReference type="Pfam" id="PF00107">
    <property type="entry name" value="ADH_zinc_N"/>
    <property type="match status" value="1"/>
</dbReference>
<dbReference type="InterPro" id="IPR011032">
    <property type="entry name" value="GroES-like_sf"/>
</dbReference>